<evidence type="ECO:0000256" key="1">
    <source>
        <dbReference type="ARBA" id="ARBA00004123"/>
    </source>
</evidence>
<dbReference type="OrthoDB" id="1707486at2759"/>
<organism evidence="8 9">
    <name type="scientific">Candida tropicalis (strain ATCC MYA-3404 / T1)</name>
    <name type="common">Yeast</name>
    <dbReference type="NCBI Taxonomy" id="294747"/>
    <lineage>
        <taxon>Eukaryota</taxon>
        <taxon>Fungi</taxon>
        <taxon>Dikarya</taxon>
        <taxon>Ascomycota</taxon>
        <taxon>Saccharomycotina</taxon>
        <taxon>Pichiomycetes</taxon>
        <taxon>Debaryomycetaceae</taxon>
        <taxon>Candida/Lodderomyces clade</taxon>
        <taxon>Candida</taxon>
    </lineage>
</organism>
<feature type="compositionally biased region" description="Acidic residues" evidence="6">
    <location>
        <begin position="260"/>
        <end position="270"/>
    </location>
</feature>
<evidence type="ECO:0000256" key="2">
    <source>
        <dbReference type="ARBA" id="ARBA00022705"/>
    </source>
</evidence>
<evidence type="ECO:0000256" key="5">
    <source>
        <dbReference type="ARBA" id="ARBA00042096"/>
    </source>
</evidence>
<dbReference type="GO" id="GO:0008623">
    <property type="term" value="C:CHRAC"/>
    <property type="evidence" value="ECO:0007669"/>
    <property type="project" value="TreeGrafter"/>
</dbReference>
<dbReference type="GO" id="GO:0006974">
    <property type="term" value="P:DNA damage response"/>
    <property type="evidence" value="ECO:0007669"/>
    <property type="project" value="TreeGrafter"/>
</dbReference>
<reference evidence="8 9" key="1">
    <citation type="journal article" date="2009" name="Nature">
        <title>Evolution of pathogenicity and sexual reproduction in eight Candida genomes.</title>
        <authorList>
            <person name="Butler G."/>
            <person name="Rasmussen M.D."/>
            <person name="Lin M.F."/>
            <person name="Santos M.A."/>
            <person name="Sakthikumar S."/>
            <person name="Munro C.A."/>
            <person name="Rheinbay E."/>
            <person name="Grabherr M."/>
            <person name="Forche A."/>
            <person name="Reedy J.L."/>
            <person name="Agrafioti I."/>
            <person name="Arnaud M.B."/>
            <person name="Bates S."/>
            <person name="Brown A.J."/>
            <person name="Brunke S."/>
            <person name="Costanzo M.C."/>
            <person name="Fitzpatrick D.A."/>
            <person name="de Groot P.W."/>
            <person name="Harris D."/>
            <person name="Hoyer L.L."/>
            <person name="Hube B."/>
            <person name="Klis F.M."/>
            <person name="Kodira C."/>
            <person name="Lennard N."/>
            <person name="Logue M.E."/>
            <person name="Martin R."/>
            <person name="Neiman A.M."/>
            <person name="Nikolaou E."/>
            <person name="Quail M.A."/>
            <person name="Quinn J."/>
            <person name="Santos M.C."/>
            <person name="Schmitzberger F.F."/>
            <person name="Sherlock G."/>
            <person name="Shah P."/>
            <person name="Silverstein K.A."/>
            <person name="Skrzypek M.S."/>
            <person name="Soll D."/>
            <person name="Staggs R."/>
            <person name="Stansfield I."/>
            <person name="Stumpf M.P."/>
            <person name="Sudbery P.E."/>
            <person name="Srikantha T."/>
            <person name="Zeng Q."/>
            <person name="Berman J."/>
            <person name="Berriman M."/>
            <person name="Heitman J."/>
            <person name="Gow N.A."/>
            <person name="Lorenz M.C."/>
            <person name="Birren B.W."/>
            <person name="Kellis M."/>
            <person name="Cuomo C.A."/>
        </authorList>
    </citation>
    <scope>NUCLEOTIDE SEQUENCE [LARGE SCALE GENOMIC DNA]</scope>
    <source>
        <strain evidence="9">ATCC MYA-3404 / T1</strain>
    </source>
</reference>
<dbReference type="VEuPathDB" id="FungiDB:CTRG_01115"/>
<dbReference type="HOGENOM" id="CLU_087036_0_0_1"/>
<name>C5M5I5_CANTT</name>
<dbReference type="AlphaFoldDB" id="C5M5I5"/>
<feature type="region of interest" description="Disordered" evidence="6">
    <location>
        <begin position="1"/>
        <end position="21"/>
    </location>
</feature>
<dbReference type="InterPro" id="IPR051377">
    <property type="entry name" value="DNA_Pol-Epsilon_Subunit"/>
</dbReference>
<dbReference type="InterPro" id="IPR009072">
    <property type="entry name" value="Histone-fold"/>
</dbReference>
<keyword evidence="9" id="KW-1185">Reference proteome</keyword>
<dbReference type="PANTHER" id="PTHR46172:SF1">
    <property type="entry name" value="DNA POLYMERASE EPSILON SUBUNIT 3"/>
    <property type="match status" value="1"/>
</dbReference>
<evidence type="ECO:0000256" key="4">
    <source>
        <dbReference type="ARBA" id="ARBA00039775"/>
    </source>
</evidence>
<accession>C5M5I5</accession>
<evidence type="ECO:0000313" key="8">
    <source>
        <dbReference type="EMBL" id="EER34255.1"/>
    </source>
</evidence>
<evidence type="ECO:0000259" key="7">
    <source>
        <dbReference type="Pfam" id="PF00808"/>
    </source>
</evidence>
<feature type="compositionally biased region" description="Basic and acidic residues" evidence="6">
    <location>
        <begin position="136"/>
        <end position="148"/>
    </location>
</feature>
<dbReference type="GeneID" id="8301628"/>
<dbReference type="RefSeq" id="XP_002546810.1">
    <property type="nucleotide sequence ID" value="XM_002546764.1"/>
</dbReference>
<dbReference type="Gene3D" id="1.10.20.10">
    <property type="entry name" value="Histone, subunit A"/>
    <property type="match status" value="1"/>
</dbReference>
<dbReference type="KEGG" id="ctp:CTRG_01115"/>
<dbReference type="Proteomes" id="UP000002037">
    <property type="component" value="Unassembled WGS sequence"/>
</dbReference>
<dbReference type="CDD" id="cd22928">
    <property type="entry name" value="HFD_POLE3_DPB4"/>
    <property type="match status" value="1"/>
</dbReference>
<dbReference type="Pfam" id="PF00808">
    <property type="entry name" value="CBFD_NFYB_HMF"/>
    <property type="match status" value="1"/>
</dbReference>
<feature type="compositionally biased region" description="Acidic residues" evidence="6">
    <location>
        <begin position="200"/>
        <end position="232"/>
    </location>
</feature>
<dbReference type="EMBL" id="GG692396">
    <property type="protein sequence ID" value="EER34255.1"/>
    <property type="molecule type" value="Genomic_DNA"/>
</dbReference>
<dbReference type="PANTHER" id="PTHR46172">
    <property type="entry name" value="DNA POLYMERASE EPSILON SUBUNIT 3"/>
    <property type="match status" value="1"/>
</dbReference>
<dbReference type="GO" id="GO:0006272">
    <property type="term" value="P:leading strand elongation"/>
    <property type="evidence" value="ECO:0007669"/>
    <property type="project" value="TreeGrafter"/>
</dbReference>
<evidence type="ECO:0000313" key="9">
    <source>
        <dbReference type="Proteomes" id="UP000002037"/>
    </source>
</evidence>
<evidence type="ECO:0000256" key="6">
    <source>
        <dbReference type="SAM" id="MobiDB-lite"/>
    </source>
</evidence>
<proteinExistence type="predicted"/>
<dbReference type="SUPFAM" id="SSF47113">
    <property type="entry name" value="Histone-fold"/>
    <property type="match status" value="1"/>
</dbReference>
<dbReference type="GO" id="GO:0008622">
    <property type="term" value="C:epsilon DNA polymerase complex"/>
    <property type="evidence" value="ECO:0007669"/>
    <property type="project" value="TreeGrafter"/>
</dbReference>
<evidence type="ECO:0000256" key="3">
    <source>
        <dbReference type="ARBA" id="ARBA00023242"/>
    </source>
</evidence>
<keyword evidence="3" id="KW-0539">Nucleus</keyword>
<dbReference type="GO" id="GO:0031490">
    <property type="term" value="F:chromatin DNA binding"/>
    <property type="evidence" value="ECO:0007669"/>
    <property type="project" value="TreeGrafter"/>
</dbReference>
<dbReference type="eggNOG" id="KOG0870">
    <property type="taxonomic scope" value="Eukaryota"/>
</dbReference>
<feature type="compositionally biased region" description="Acidic residues" evidence="6">
    <location>
        <begin position="168"/>
        <end position="191"/>
    </location>
</feature>
<dbReference type="InterPro" id="IPR003958">
    <property type="entry name" value="CBFA_NFYB_domain"/>
</dbReference>
<dbReference type="STRING" id="294747.C5M5I5"/>
<protein>
    <recommendedName>
        <fullName evidence="4">DNA polymerase epsilon subunit D</fullName>
    </recommendedName>
    <alternativeName>
        <fullName evidence="5">DNA polymerase II subunit D</fullName>
    </alternativeName>
</protein>
<dbReference type="GO" id="GO:0031507">
    <property type="term" value="P:heterochromatin formation"/>
    <property type="evidence" value="ECO:0007669"/>
    <property type="project" value="TreeGrafter"/>
</dbReference>
<sequence>MPPKGWRKNAEGQYPQPSSKEAQLISIDDILFPRSTISKLAKKIISDDENNSSSMTIAKDSLLALQRSATVFVSHMFFQAREISKEANRKTVSAQDMLGALERAEFSGFLPDVKEKLTQFESIAAAKRQSKANGDANKEQEIVEESDKKRLKVNESSGTSVSKKKDNDDEDDDEDDEDDDDTKEDDNDGDENTIAVANGDADDNDMDIDDDEEEEDEENEENEEEEEEEEEVPLNPIAALAKEQEELEGVDTEDKNTTTDNDEDDDEENS</sequence>
<dbReference type="GO" id="GO:0046982">
    <property type="term" value="F:protein heterodimerization activity"/>
    <property type="evidence" value="ECO:0007669"/>
    <property type="project" value="InterPro"/>
</dbReference>
<comment type="subcellular location">
    <subcellularLocation>
        <location evidence="1">Nucleus</location>
    </subcellularLocation>
</comment>
<feature type="region of interest" description="Disordered" evidence="6">
    <location>
        <begin position="127"/>
        <end position="270"/>
    </location>
</feature>
<feature type="domain" description="Transcription factor CBF/NF-Y/archaeal histone" evidence="7">
    <location>
        <begin position="32"/>
        <end position="101"/>
    </location>
</feature>
<gene>
    <name evidence="8" type="ORF">CTRG_01115</name>
</gene>
<keyword evidence="2" id="KW-0235">DNA replication</keyword>